<keyword evidence="3" id="KW-1185">Reference proteome</keyword>
<comment type="caution">
    <text evidence="2">The sequence shown here is derived from an EMBL/GenBank/DDBJ whole genome shotgun (WGS) entry which is preliminary data.</text>
</comment>
<feature type="region of interest" description="Disordered" evidence="1">
    <location>
        <begin position="1"/>
        <end position="195"/>
    </location>
</feature>
<evidence type="ECO:0000313" key="2">
    <source>
        <dbReference type="EMBL" id="RUS29671.1"/>
    </source>
</evidence>
<feature type="compositionally biased region" description="Basic and acidic residues" evidence="1">
    <location>
        <begin position="67"/>
        <end position="91"/>
    </location>
</feature>
<feature type="region of interest" description="Disordered" evidence="1">
    <location>
        <begin position="505"/>
        <end position="553"/>
    </location>
</feature>
<proteinExistence type="predicted"/>
<sequence>DLEEEEGPKRKKRKAKQVVGPLPSDEKLEEEEEPRGSKRKAREEVGPLPSEEELEDEEQPMGKKRKAKEEDGPLHYKEKMMDDEQKRKAMEEVGPLHSEAELKEEDSSRGRTEEEVDPLHSEVELDEEEQRRRKKGKAKHVGPLPSEEELVVEAKKGVGSEEEKPKGKKGKAKKGVGPEELYEEERPKLKKGKAKKGVGLEEFYEEKRPKGKSTYCLLDNAGNEIVILNANAHLACFRITGHAASKAKKDVGPQELDEEKPKGKKRKARHAAKPEERQQSLTFDTERLLNLFEGDGNAERHTRAETPPNRPKLNPAEGERPLDHQSPAGERGPLPEPFSRTQGERPNIIRRDPAFGKGGDIAECAITEQTIITFSHLTERFQLLPGPLKPRPPHRRLEVITEELLPQIPEAFGTVKVPDGPRGGGVTDAPRGITYITSFNESIRHSEPVDDQKGVWDSRLLEASWNKPRIRRYGRVDSLDVLTRISDGNTQRTLFSNIRKNDRIGQNTTSLAGSTKKSNPDQQTNSTQNVVSADKKTASQDNTGGTAIRRQRSPETNRKYVICIEEREMNISILLQSTNSDVYHLGNGRQPTPRTTPVPQYLERKNKFDFEKRKTGWRGQKKWKTVFGKTYMEVFFMSAGKDLIGGAQIDTGAGADDHSAI</sequence>
<name>A0A433QJ57_9FUNG</name>
<feature type="compositionally biased region" description="Acidic residues" evidence="1">
    <location>
        <begin position="50"/>
        <end position="59"/>
    </location>
</feature>
<evidence type="ECO:0000256" key="1">
    <source>
        <dbReference type="SAM" id="MobiDB-lite"/>
    </source>
</evidence>
<accession>A0A433QJ57</accession>
<reference evidence="2 3" key="1">
    <citation type="journal article" date="2018" name="New Phytol.">
        <title>Phylogenomics of Endogonaceae and evolution of mycorrhizas within Mucoromycota.</title>
        <authorList>
            <person name="Chang Y."/>
            <person name="Desiro A."/>
            <person name="Na H."/>
            <person name="Sandor L."/>
            <person name="Lipzen A."/>
            <person name="Clum A."/>
            <person name="Barry K."/>
            <person name="Grigoriev I.V."/>
            <person name="Martin F.M."/>
            <person name="Stajich J.E."/>
            <person name="Smith M.E."/>
            <person name="Bonito G."/>
            <person name="Spatafora J.W."/>
        </authorList>
    </citation>
    <scope>NUCLEOTIDE SEQUENCE [LARGE SCALE GENOMIC DNA]</scope>
    <source>
        <strain evidence="2 3">AD002</strain>
    </source>
</reference>
<feature type="compositionally biased region" description="Basic and acidic residues" evidence="1">
    <location>
        <begin position="152"/>
        <end position="165"/>
    </location>
</feature>
<dbReference type="Proteomes" id="UP000274822">
    <property type="component" value="Unassembled WGS sequence"/>
</dbReference>
<feature type="compositionally biased region" description="Polar residues" evidence="1">
    <location>
        <begin position="505"/>
        <end position="531"/>
    </location>
</feature>
<feature type="compositionally biased region" description="Basic and acidic residues" evidence="1">
    <location>
        <begin position="98"/>
        <end position="123"/>
    </location>
</feature>
<evidence type="ECO:0000313" key="3">
    <source>
        <dbReference type="Proteomes" id="UP000274822"/>
    </source>
</evidence>
<protein>
    <submittedName>
        <fullName evidence="2">Uncharacterized protein</fullName>
    </submittedName>
</protein>
<feature type="non-terminal residue" evidence="2">
    <location>
        <position position="661"/>
    </location>
</feature>
<organism evidence="2 3">
    <name type="scientific">Jimgerdemannia flammicorona</name>
    <dbReference type="NCBI Taxonomy" id="994334"/>
    <lineage>
        <taxon>Eukaryota</taxon>
        <taxon>Fungi</taxon>
        <taxon>Fungi incertae sedis</taxon>
        <taxon>Mucoromycota</taxon>
        <taxon>Mucoromycotina</taxon>
        <taxon>Endogonomycetes</taxon>
        <taxon>Endogonales</taxon>
        <taxon>Endogonaceae</taxon>
        <taxon>Jimgerdemannia</taxon>
    </lineage>
</organism>
<feature type="compositionally biased region" description="Basic residues" evidence="1">
    <location>
        <begin position="262"/>
        <end position="271"/>
    </location>
</feature>
<gene>
    <name evidence="2" type="ORF">BC938DRAFT_480387</name>
</gene>
<feature type="region of interest" description="Disordered" evidence="1">
    <location>
        <begin position="244"/>
        <end position="358"/>
    </location>
</feature>
<feature type="non-terminal residue" evidence="2">
    <location>
        <position position="1"/>
    </location>
</feature>
<dbReference type="EMBL" id="RBNJ01004847">
    <property type="protein sequence ID" value="RUS29671.1"/>
    <property type="molecule type" value="Genomic_DNA"/>
</dbReference>
<dbReference type="AlphaFoldDB" id="A0A433QJ57"/>